<feature type="region of interest" description="Disordered" evidence="1">
    <location>
        <begin position="258"/>
        <end position="331"/>
    </location>
</feature>
<dbReference type="Gene3D" id="2.40.70.10">
    <property type="entry name" value="Acid Proteases"/>
    <property type="match status" value="1"/>
</dbReference>
<dbReference type="PANTHER" id="PTHR32108:SF9">
    <property type="entry name" value="REVERSE TRANSCRIPTASE RNASE H-LIKE DOMAIN-CONTAINING PROTEIN"/>
    <property type="match status" value="1"/>
</dbReference>
<gene>
    <name evidence="3" type="ORF">KIW84_076154</name>
</gene>
<organism evidence="3 4">
    <name type="scientific">Pisum sativum</name>
    <name type="common">Garden pea</name>
    <name type="synonym">Lathyrus oleraceus</name>
    <dbReference type="NCBI Taxonomy" id="3888"/>
    <lineage>
        <taxon>Eukaryota</taxon>
        <taxon>Viridiplantae</taxon>
        <taxon>Streptophyta</taxon>
        <taxon>Embryophyta</taxon>
        <taxon>Tracheophyta</taxon>
        <taxon>Spermatophyta</taxon>
        <taxon>Magnoliopsida</taxon>
        <taxon>eudicotyledons</taxon>
        <taxon>Gunneridae</taxon>
        <taxon>Pentapetalae</taxon>
        <taxon>rosids</taxon>
        <taxon>fabids</taxon>
        <taxon>Fabales</taxon>
        <taxon>Fabaceae</taxon>
        <taxon>Papilionoideae</taxon>
        <taxon>50 kb inversion clade</taxon>
        <taxon>NPAAA clade</taxon>
        <taxon>Hologalegina</taxon>
        <taxon>IRL clade</taxon>
        <taxon>Fabeae</taxon>
        <taxon>Lathyrus</taxon>
    </lineage>
</organism>
<evidence type="ECO:0000259" key="2">
    <source>
        <dbReference type="Pfam" id="PF03732"/>
    </source>
</evidence>
<reference evidence="3 4" key="1">
    <citation type="journal article" date="2022" name="Nat. Genet.">
        <title>Improved pea reference genome and pan-genome highlight genomic features and evolutionary characteristics.</title>
        <authorList>
            <person name="Yang T."/>
            <person name="Liu R."/>
            <person name="Luo Y."/>
            <person name="Hu S."/>
            <person name="Wang D."/>
            <person name="Wang C."/>
            <person name="Pandey M.K."/>
            <person name="Ge S."/>
            <person name="Xu Q."/>
            <person name="Li N."/>
            <person name="Li G."/>
            <person name="Huang Y."/>
            <person name="Saxena R.K."/>
            <person name="Ji Y."/>
            <person name="Li M."/>
            <person name="Yan X."/>
            <person name="He Y."/>
            <person name="Liu Y."/>
            <person name="Wang X."/>
            <person name="Xiang C."/>
            <person name="Varshney R.K."/>
            <person name="Ding H."/>
            <person name="Gao S."/>
            <person name="Zong X."/>
        </authorList>
    </citation>
    <scope>NUCLEOTIDE SEQUENCE [LARGE SCALE GENOMIC DNA]</scope>
    <source>
        <strain evidence="3 4">cv. Zhongwan 6</strain>
    </source>
</reference>
<dbReference type="SUPFAM" id="SSF56672">
    <property type="entry name" value="DNA/RNA polymerases"/>
    <property type="match status" value="1"/>
</dbReference>
<evidence type="ECO:0000313" key="4">
    <source>
        <dbReference type="Proteomes" id="UP001058974"/>
    </source>
</evidence>
<feature type="compositionally biased region" description="Basic and acidic residues" evidence="1">
    <location>
        <begin position="294"/>
        <end position="307"/>
    </location>
</feature>
<protein>
    <recommendedName>
        <fullName evidence="2">Retrotransposon gag domain-containing protein</fullName>
    </recommendedName>
</protein>
<dbReference type="Gramene" id="Psat07G0615400-T1">
    <property type="protein sequence ID" value="KAI5391185.1"/>
    <property type="gene ID" value="KIW84_076154"/>
</dbReference>
<dbReference type="Pfam" id="PF03732">
    <property type="entry name" value="Retrotrans_gag"/>
    <property type="match status" value="1"/>
</dbReference>
<dbReference type="PANTHER" id="PTHR32108">
    <property type="entry name" value="DNA-DIRECTED RNA POLYMERASE SUBUNIT ALPHA"/>
    <property type="match status" value="1"/>
</dbReference>
<keyword evidence="4" id="KW-1185">Reference proteome</keyword>
<dbReference type="EMBL" id="JAMSHJ010000007">
    <property type="protein sequence ID" value="KAI5391185.1"/>
    <property type="molecule type" value="Genomic_DNA"/>
</dbReference>
<dbReference type="Proteomes" id="UP001058974">
    <property type="component" value="Chromosome 7"/>
</dbReference>
<dbReference type="Gene3D" id="3.10.10.10">
    <property type="entry name" value="HIV Type 1 Reverse Transcriptase, subunit A, domain 1"/>
    <property type="match status" value="1"/>
</dbReference>
<feature type="region of interest" description="Disordered" evidence="1">
    <location>
        <begin position="22"/>
        <end position="42"/>
    </location>
</feature>
<dbReference type="InterPro" id="IPR005162">
    <property type="entry name" value="Retrotrans_gag_dom"/>
</dbReference>
<accession>A0A9D4VVX1</accession>
<sequence>MDHLEQENRELKEEVARLTAPMESLMAAQSQSSPIPSTPPQRTVTSEIVSSTVPDASAHFVPTAMPTGFPWGMPPNFMPEGPVPTFASLPTSSPVLVVPPPIMHTLPRVDDTINHSEPSEGPDVYEKMDAMNDQFLELHKELKTLRGKDLFGKSAAELCLVPNVKIPVKFKVPDFEKYKGNTCPLSHLVMYARKMSTQTDNDQLLIHYFQDNLSGAALRWYMGLDSANIRSFNELGEAFVKQYKYNVDMDPDRDQMRAMSQKDKNLRSTPRGVREGRLIREEGSSAKRYGAFAKKKDGEAHAVISHEKPRRPSVRRKTVRPASNQHQVAHIAPVFRDNQQYRQHSNNQQPPQQYQPQQLHPQLQAYQPRNSNQTSTSHERKRVTFDPIPMTYAELYPSLIERKLITPRDPPAIPANPGGGPNVKKNPLPEHGKSVNMVQGCPGKYKVKYVSRIQQSLVQMHRLLCDYSHYEHDHNRCRVCSIKRLGCCQVRKDVQEMLDEGVIEILQNRNVDENDPEVNVISPVFRIPEPVIIKYNGSKQKASPALIIKPAGPVPYSSEKAVPYRYNVVAVENGKEVSLPSSSVANIADVSGLIRSGRVFSAPLKPQINVDFVERPIGNVVNSPNPTLVVKPPSILKTPTSVGPSGNVKEDCDEMLRLIKRSEYNVVDHLLQTPSKISVLSLLLNSEPHREALQKVLDVAYVDHDVTLEQFDSIVANITACNNLSFCDSDLPAEGRNHNLALHISMGCRDDAMTNVLVETGSSLNVLPKSTLSKLSYQGPPMRQSGVVVKAFDGSRKTVIGEVDLPIKIGPSDFQITFQVMDIHPSYNAEVEIGTPFQALSIAEPIEKRTPSFASYKDAKLAIERGATTGLGKMIELEDNESLDGIGFSSGTFNKQGLFKSGGFIHTGLDEEAASVLEEDTKDSGNFIILGGVCNNWVAVDIPTVGHKSTLISKPIEHNNPTPSPNFEFPVFEAEEDDVEEIPDEITRLLEHEEKIIQPHLENLETINLGSEDCVREVKIGALLEESVKKGLIELLREYVDVFAWSYEEMPGLDTDIVQHFLPLKPECVPVKQKLRRTHPDMAVKIKEEVQKQIDAGFLVNSTYPQWVANIVPVPKKDGKVQMCVDYR</sequence>
<comment type="caution">
    <text evidence="3">The sequence shown here is derived from an EMBL/GenBank/DDBJ whole genome shotgun (WGS) entry which is preliminary data.</text>
</comment>
<dbReference type="InterPro" id="IPR043502">
    <property type="entry name" value="DNA/RNA_pol_sf"/>
</dbReference>
<proteinExistence type="predicted"/>
<evidence type="ECO:0000256" key="1">
    <source>
        <dbReference type="SAM" id="MobiDB-lite"/>
    </source>
</evidence>
<feature type="compositionally biased region" description="Basic residues" evidence="1">
    <location>
        <begin position="308"/>
        <end position="319"/>
    </location>
</feature>
<dbReference type="InterPro" id="IPR021109">
    <property type="entry name" value="Peptidase_aspartic_dom_sf"/>
</dbReference>
<dbReference type="CDD" id="cd00303">
    <property type="entry name" value="retropepsin_like"/>
    <property type="match status" value="1"/>
</dbReference>
<dbReference type="AlphaFoldDB" id="A0A9D4VVX1"/>
<name>A0A9D4VVX1_PEA</name>
<evidence type="ECO:0000313" key="3">
    <source>
        <dbReference type="EMBL" id="KAI5391185.1"/>
    </source>
</evidence>
<feature type="domain" description="Retrotransposon gag" evidence="2">
    <location>
        <begin position="209"/>
        <end position="267"/>
    </location>
</feature>
<feature type="compositionally biased region" description="Basic and acidic residues" evidence="1">
    <location>
        <begin position="258"/>
        <end position="285"/>
    </location>
</feature>